<protein>
    <submittedName>
        <fullName evidence="8 9">HD1</fullName>
    </submittedName>
</protein>
<keyword evidence="2 5" id="KW-0238">DNA-binding</keyword>
<dbReference type="InterPro" id="IPR001356">
    <property type="entry name" value="HD"/>
</dbReference>
<feature type="DNA-binding region" description="Homeobox" evidence="5">
    <location>
        <begin position="156"/>
        <end position="191"/>
    </location>
</feature>
<comment type="subcellular location">
    <subcellularLocation>
        <location evidence="5">Nucleus</location>
    </subcellularLocation>
</comment>
<dbReference type="GO" id="GO:0006355">
    <property type="term" value="P:regulation of DNA-templated transcription"/>
    <property type="evidence" value="ECO:0007669"/>
    <property type="project" value="InterPro"/>
</dbReference>
<evidence type="ECO:0000256" key="3">
    <source>
        <dbReference type="ARBA" id="ARBA00023155"/>
    </source>
</evidence>
<evidence type="ECO:0000256" key="4">
    <source>
        <dbReference type="ARBA" id="ARBA00023242"/>
    </source>
</evidence>
<evidence type="ECO:0000256" key="1">
    <source>
        <dbReference type="ARBA" id="ARBA00005800"/>
    </source>
</evidence>
<dbReference type="InterPro" id="IPR008422">
    <property type="entry name" value="KN_HD"/>
</dbReference>
<proteinExistence type="inferred from homology"/>
<comment type="similarity">
    <text evidence="1">Belongs to the TALE/M-ATYP homeobox family.</text>
</comment>
<sequence>MTCLQISVLLSGPHDNKSISSLALLLEEYFLDCLENQSLTAFETVWSPFLRIVEAQSHVLDEDTHALINKVATSIAAIASSVLEIEDTATAIEHQLMKEIDETLVQDAPRESPSFPGGCYKYLGLVYMVHHSPADTVARYIQPAYDWLLHNLHNPYPSSAVRESISRSTGCSRKDIDNWFIDVRKRIGWNALRKTHFSNKRNAIVDAARLFFSTKSKSQCVDSRVASAFTKVRQATLALYSKRLFESGLVSQIVSEPHHAMQSPSHDVTSCYPSPSPSPCRSPVPPHSVDCSPDAVTPDVNTRRTQMPLQLGTPTSPSSPSSYPELLAALPDLPRQPFPPTPDTPLSMSSPLPMPSGSRKRRLSEGATVISLKRLRGNDSDSPTYVVSEPLSNSMTYDVKHLDDWFQQAYTQSIVTDLHEPTTNLDVELFDYSTMHLGSFSDISTGFITKGTSFSRAFSCVLIVEIDHDFDSSSISQQNPLLAPIHGFDFLSSPIEDWSWIMGEQSAGVQPSQCHLIHSYSQPDGILG</sequence>
<dbReference type="EMBL" id="KX022598">
    <property type="protein sequence ID" value="AOC97534.1"/>
    <property type="molecule type" value="Genomic_DNA"/>
</dbReference>
<dbReference type="SMART" id="SM00389">
    <property type="entry name" value="HOX"/>
    <property type="match status" value="1"/>
</dbReference>
<dbReference type="Gene3D" id="1.10.10.60">
    <property type="entry name" value="Homeodomain-like"/>
    <property type="match status" value="1"/>
</dbReference>
<dbReference type="InterPro" id="IPR009057">
    <property type="entry name" value="Homeodomain-like_sf"/>
</dbReference>
<name>K9K953_9AGAR</name>
<reference evidence="8" key="1">
    <citation type="submission" date="2010-10" db="EMBL/GenBank/DDBJ databases">
        <title>Analysis of mip gene and its downstream gene from Volvariella volvacea.</title>
        <authorList>
            <person name="Wang H."/>
            <person name="Bao D."/>
            <person name="Chen M."/>
        </authorList>
    </citation>
    <scope>NUCLEOTIDE SEQUENCE</scope>
    <source>
        <strain evidence="8">V23</strain>
    </source>
</reference>
<evidence type="ECO:0000256" key="2">
    <source>
        <dbReference type="ARBA" id="ARBA00023125"/>
    </source>
</evidence>
<reference evidence="9" key="2">
    <citation type="submission" date="2016-04" db="EMBL/GenBank/DDBJ databases">
        <title>Cloning and sequence analysis of A mating-type in Volvariella volvacea.</title>
        <authorList>
            <person name="Xie B."/>
            <person name="Chen B."/>
        </authorList>
    </citation>
    <scope>NUCLEOTIDE SEQUENCE</scope>
    <source>
        <strain evidence="9">V0076-7</strain>
    </source>
</reference>
<keyword evidence="3 5" id="KW-0371">Homeobox</keyword>
<dbReference type="SMR" id="K9K953"/>
<accession>K9K953</accession>
<dbReference type="CDD" id="cd00086">
    <property type="entry name" value="homeodomain"/>
    <property type="match status" value="1"/>
</dbReference>
<feature type="domain" description="Homeobox" evidence="7">
    <location>
        <begin position="154"/>
        <end position="190"/>
    </location>
</feature>
<dbReference type="InterPro" id="IPR024333">
    <property type="entry name" value="Mating-type_A-alpha/beta_1_N"/>
</dbReference>
<evidence type="ECO:0000256" key="5">
    <source>
        <dbReference type="PROSITE-ProRule" id="PRU00108"/>
    </source>
</evidence>
<dbReference type="AlphaFoldDB" id="K9K953"/>
<evidence type="ECO:0000313" key="8">
    <source>
        <dbReference type="EMBL" id="AEO99207.1"/>
    </source>
</evidence>
<dbReference type="GO" id="GO:0003677">
    <property type="term" value="F:DNA binding"/>
    <property type="evidence" value="ECO:0007669"/>
    <property type="project" value="UniProtKB-UniRule"/>
</dbReference>
<feature type="region of interest" description="Disordered" evidence="6">
    <location>
        <begin position="258"/>
        <end position="364"/>
    </location>
</feature>
<dbReference type="Pfam" id="PF05920">
    <property type="entry name" value="Homeobox_KN"/>
    <property type="match status" value="1"/>
</dbReference>
<dbReference type="EMBL" id="HQ343318">
    <property type="protein sequence ID" value="AEO99207.1"/>
    <property type="molecule type" value="Genomic_DNA"/>
</dbReference>
<dbReference type="PROSITE" id="PS50071">
    <property type="entry name" value="HOMEOBOX_2"/>
    <property type="match status" value="1"/>
</dbReference>
<gene>
    <name evidence="8" type="primary">HD1</name>
</gene>
<dbReference type="GO" id="GO:0005634">
    <property type="term" value="C:nucleus"/>
    <property type="evidence" value="ECO:0007669"/>
    <property type="project" value="UniProtKB-SubCell"/>
</dbReference>
<keyword evidence="4 5" id="KW-0539">Nucleus</keyword>
<dbReference type="SUPFAM" id="SSF46689">
    <property type="entry name" value="Homeodomain-like"/>
    <property type="match status" value="1"/>
</dbReference>
<evidence type="ECO:0000313" key="9">
    <source>
        <dbReference type="EMBL" id="AOC97534.1"/>
    </source>
</evidence>
<feature type="compositionally biased region" description="Low complexity" evidence="6">
    <location>
        <begin position="308"/>
        <end position="333"/>
    </location>
</feature>
<organism evidence="8">
    <name type="scientific">Volvariella volvacea</name>
    <dbReference type="NCBI Taxonomy" id="36659"/>
    <lineage>
        <taxon>Eukaryota</taxon>
        <taxon>Fungi</taxon>
        <taxon>Dikarya</taxon>
        <taxon>Basidiomycota</taxon>
        <taxon>Agaricomycotina</taxon>
        <taxon>Agaricomycetes</taxon>
        <taxon>Agaricomycetidae</taxon>
        <taxon>Agaricales</taxon>
        <taxon>Pluteineae</taxon>
        <taxon>Pluteaceae</taxon>
        <taxon>Volvariella</taxon>
    </lineage>
</organism>
<feature type="compositionally biased region" description="Pro residues" evidence="6">
    <location>
        <begin position="274"/>
        <end position="286"/>
    </location>
</feature>
<evidence type="ECO:0000259" key="7">
    <source>
        <dbReference type="PROSITE" id="PS50071"/>
    </source>
</evidence>
<dbReference type="Pfam" id="PF12731">
    <property type="entry name" value="Mating_N"/>
    <property type="match status" value="1"/>
</dbReference>
<evidence type="ECO:0000256" key="6">
    <source>
        <dbReference type="SAM" id="MobiDB-lite"/>
    </source>
</evidence>
<feature type="compositionally biased region" description="Pro residues" evidence="6">
    <location>
        <begin position="334"/>
        <end position="343"/>
    </location>
</feature>